<gene>
    <name evidence="5" type="ORF">MACH08_11670</name>
</gene>
<name>A0ABQ5TIC5_9BACI</name>
<dbReference type="Proteomes" id="UP001275436">
    <property type="component" value="Unassembled WGS sequence"/>
</dbReference>
<dbReference type="PANTHER" id="PTHR43479">
    <property type="entry name" value="ACREF/ENVCD OPERON REPRESSOR-RELATED"/>
    <property type="match status" value="1"/>
</dbReference>
<feature type="DNA-binding region" description="H-T-H motif" evidence="3">
    <location>
        <begin position="34"/>
        <end position="53"/>
    </location>
</feature>
<dbReference type="Gene3D" id="1.10.357.10">
    <property type="entry name" value="Tetracycline Repressor, domain 2"/>
    <property type="match status" value="1"/>
</dbReference>
<organism evidence="5 6">
    <name type="scientific">Oceanobacillus kimchii</name>
    <dbReference type="NCBI Taxonomy" id="746691"/>
    <lineage>
        <taxon>Bacteria</taxon>
        <taxon>Bacillati</taxon>
        <taxon>Bacillota</taxon>
        <taxon>Bacilli</taxon>
        <taxon>Bacillales</taxon>
        <taxon>Bacillaceae</taxon>
        <taxon>Oceanobacillus</taxon>
    </lineage>
</organism>
<feature type="domain" description="HTH tetR-type" evidence="4">
    <location>
        <begin position="11"/>
        <end position="71"/>
    </location>
</feature>
<dbReference type="InterPro" id="IPR009057">
    <property type="entry name" value="Homeodomain-like_sf"/>
</dbReference>
<dbReference type="PROSITE" id="PS50977">
    <property type="entry name" value="HTH_TETR_2"/>
    <property type="match status" value="1"/>
</dbReference>
<dbReference type="InterPro" id="IPR050624">
    <property type="entry name" value="HTH-type_Tx_Regulator"/>
</dbReference>
<dbReference type="Pfam" id="PF00440">
    <property type="entry name" value="TetR_N"/>
    <property type="match status" value="1"/>
</dbReference>
<comment type="caution">
    <text evidence="5">The sequence shown here is derived from an EMBL/GenBank/DDBJ whole genome shotgun (WGS) entry which is preliminary data.</text>
</comment>
<evidence type="ECO:0000256" key="1">
    <source>
        <dbReference type="ARBA" id="ARBA00022491"/>
    </source>
</evidence>
<proteinExistence type="predicted"/>
<dbReference type="InterPro" id="IPR001647">
    <property type="entry name" value="HTH_TetR"/>
</dbReference>
<dbReference type="EMBL" id="BSKO01000001">
    <property type="protein sequence ID" value="GLO65383.1"/>
    <property type="molecule type" value="Genomic_DNA"/>
</dbReference>
<dbReference type="SUPFAM" id="SSF46689">
    <property type="entry name" value="Homeodomain-like"/>
    <property type="match status" value="1"/>
</dbReference>
<evidence type="ECO:0000256" key="3">
    <source>
        <dbReference type="PROSITE-ProRule" id="PRU00335"/>
    </source>
</evidence>
<evidence type="ECO:0000313" key="5">
    <source>
        <dbReference type="EMBL" id="GLO65383.1"/>
    </source>
</evidence>
<dbReference type="PANTHER" id="PTHR43479:SF11">
    <property type="entry name" value="ACREF_ENVCD OPERON REPRESSOR-RELATED"/>
    <property type="match status" value="1"/>
</dbReference>
<accession>A0ABQ5TIC5</accession>
<evidence type="ECO:0000259" key="4">
    <source>
        <dbReference type="PROSITE" id="PS50977"/>
    </source>
</evidence>
<dbReference type="RefSeq" id="WP_017796072.1">
    <property type="nucleotide sequence ID" value="NZ_BSKO01000001.1"/>
</dbReference>
<dbReference type="PROSITE" id="PS01081">
    <property type="entry name" value="HTH_TETR_1"/>
    <property type="match status" value="1"/>
</dbReference>
<keyword evidence="2 3" id="KW-0238">DNA-binding</keyword>
<evidence type="ECO:0000256" key="2">
    <source>
        <dbReference type="ARBA" id="ARBA00023125"/>
    </source>
</evidence>
<dbReference type="InterPro" id="IPR023772">
    <property type="entry name" value="DNA-bd_HTH_TetR-type_CS"/>
</dbReference>
<reference evidence="5 6" key="1">
    <citation type="submission" date="2023-02" db="EMBL/GenBank/DDBJ databases">
        <title>Oceanobacillus kimchii IFOP_LL358 isolated form Alexandrium catenella lab strain.</title>
        <authorList>
            <person name="Gajardo G."/>
            <person name="Ueki S."/>
            <person name="Maruyama F."/>
        </authorList>
    </citation>
    <scope>NUCLEOTIDE SEQUENCE [LARGE SCALE GENOMIC DNA]</scope>
    <source>
        <strain evidence="5 6">IFOP_LL358</strain>
    </source>
</reference>
<sequence length="203" mass="23690">MVKGFSKQEKQIIYSKLILEGKKLFSVFGLKKTSISQLTKAVGIAQGTFYQFFTSKEELFFDILEEEEKEIKQKLLDKIGEEPMTRKAFKDMLLFAYSMIDQHPIIKSLFQEESMEHLVRKLPPERFQQHFEEDEFVLTPLLEKWQRSNVLIDKDPAIITGAIRGFFMMLLHKQEIGEEVYPEVVDLLAECLSAGFVREGNDR</sequence>
<keyword evidence="6" id="KW-1185">Reference proteome</keyword>
<evidence type="ECO:0000313" key="6">
    <source>
        <dbReference type="Proteomes" id="UP001275436"/>
    </source>
</evidence>
<keyword evidence="1" id="KW-0678">Repressor</keyword>
<protein>
    <recommendedName>
        <fullName evidence="4">HTH tetR-type domain-containing protein</fullName>
    </recommendedName>
</protein>